<proteinExistence type="predicted"/>
<reference evidence="1 2" key="1">
    <citation type="submission" date="2024-09" db="EMBL/GenBank/DDBJ databases">
        <title>Chromosome-scale assembly of Riccia fluitans.</title>
        <authorList>
            <person name="Paukszto L."/>
            <person name="Sawicki J."/>
            <person name="Karawczyk K."/>
            <person name="Piernik-Szablinska J."/>
            <person name="Szczecinska M."/>
            <person name="Mazdziarz M."/>
        </authorList>
    </citation>
    <scope>NUCLEOTIDE SEQUENCE [LARGE SCALE GENOMIC DNA]</scope>
    <source>
        <strain evidence="1">Rf_01</strain>
        <tissue evidence="1">Aerial parts of the thallus</tissue>
    </source>
</reference>
<dbReference type="AlphaFoldDB" id="A0ABD1ZR33"/>
<evidence type="ECO:0000313" key="1">
    <source>
        <dbReference type="EMBL" id="KAL2653894.1"/>
    </source>
</evidence>
<protein>
    <submittedName>
        <fullName evidence="1">Uncharacterized protein</fullName>
    </submittedName>
</protein>
<organism evidence="1 2">
    <name type="scientific">Riccia fluitans</name>
    <dbReference type="NCBI Taxonomy" id="41844"/>
    <lineage>
        <taxon>Eukaryota</taxon>
        <taxon>Viridiplantae</taxon>
        <taxon>Streptophyta</taxon>
        <taxon>Embryophyta</taxon>
        <taxon>Marchantiophyta</taxon>
        <taxon>Marchantiopsida</taxon>
        <taxon>Marchantiidae</taxon>
        <taxon>Marchantiales</taxon>
        <taxon>Ricciaceae</taxon>
        <taxon>Riccia</taxon>
    </lineage>
</organism>
<evidence type="ECO:0000313" key="2">
    <source>
        <dbReference type="Proteomes" id="UP001605036"/>
    </source>
</evidence>
<comment type="caution">
    <text evidence="1">The sequence shown here is derived from an EMBL/GenBank/DDBJ whole genome shotgun (WGS) entry which is preliminary data.</text>
</comment>
<dbReference type="EMBL" id="JBHFFA010000001">
    <property type="protein sequence ID" value="KAL2653894.1"/>
    <property type="molecule type" value="Genomic_DNA"/>
</dbReference>
<name>A0ABD1ZR33_9MARC</name>
<sequence length="161" mass="18329">MLSVKERHRERTVKEGYRRMDNATVGSEKAGGRVSRHRCFARFCCSMHLMAPTIHLRTLLELRSQSHAPASSCQGRFVYLLVSAFFREQGGELPQKPRGLSIRHLRLGLVQFVHGRFVCFERLQFMFETMFSMKKRFGDFSPAVIPLTGHPTAGGPPPLPQ</sequence>
<accession>A0ABD1ZR33</accession>
<dbReference type="Proteomes" id="UP001605036">
    <property type="component" value="Unassembled WGS sequence"/>
</dbReference>
<keyword evidence="2" id="KW-1185">Reference proteome</keyword>
<gene>
    <name evidence="1" type="ORF">R1flu_022022</name>
</gene>